<evidence type="ECO:0000256" key="6">
    <source>
        <dbReference type="SAM" id="Phobius"/>
    </source>
</evidence>
<dbReference type="eggNOG" id="KOG1950">
    <property type="taxonomic scope" value="Eukaryota"/>
</dbReference>
<feature type="transmembrane region" description="Helical" evidence="6">
    <location>
        <begin position="50"/>
        <end position="67"/>
    </location>
</feature>
<dbReference type="KEGG" id="glz:GLAREA_01194"/>
<dbReference type="RefSeq" id="XP_008086601.1">
    <property type="nucleotide sequence ID" value="XM_008088410.1"/>
</dbReference>
<evidence type="ECO:0000256" key="3">
    <source>
        <dbReference type="ARBA" id="ARBA00022692"/>
    </source>
</evidence>
<evidence type="ECO:0000256" key="1">
    <source>
        <dbReference type="ARBA" id="ARBA00004141"/>
    </source>
</evidence>
<dbReference type="AlphaFoldDB" id="S3CFN6"/>
<evidence type="ECO:0000313" key="8">
    <source>
        <dbReference type="Proteomes" id="UP000016922"/>
    </source>
</evidence>
<dbReference type="Gene3D" id="3.90.550.10">
    <property type="entry name" value="Spore Coat Polysaccharide Biosynthesis Protein SpsA, Chain A"/>
    <property type="match status" value="1"/>
</dbReference>
<comment type="subcellular location">
    <subcellularLocation>
        <location evidence="1">Membrane</location>
        <topology evidence="1">Multi-pass membrane protein</topology>
    </subcellularLocation>
</comment>
<keyword evidence="7" id="KW-0808">Transferase</keyword>
<proteinExistence type="inferred from homology"/>
<accession>S3CFN6</accession>
<dbReference type="Proteomes" id="UP000016922">
    <property type="component" value="Unassembled WGS sequence"/>
</dbReference>
<dbReference type="PANTHER" id="PTHR11266:SF17">
    <property type="entry name" value="PROTEIN MPV17"/>
    <property type="match status" value="1"/>
</dbReference>
<dbReference type="STRING" id="1116229.S3CFN6"/>
<dbReference type="SUPFAM" id="SSF53448">
    <property type="entry name" value="Nucleotide-diphospho-sugar transferases"/>
    <property type="match status" value="1"/>
</dbReference>
<comment type="similarity">
    <text evidence="2">Belongs to the peroxisomal membrane protein PXMP2/4 family.</text>
</comment>
<evidence type="ECO:0000313" key="7">
    <source>
        <dbReference type="EMBL" id="EPE25282.1"/>
    </source>
</evidence>
<dbReference type="GO" id="GO:0005739">
    <property type="term" value="C:mitochondrion"/>
    <property type="evidence" value="ECO:0007669"/>
    <property type="project" value="TreeGrafter"/>
</dbReference>
<gene>
    <name evidence="7" type="ORF">GLAREA_01194</name>
</gene>
<name>S3CFN6_GLAL2</name>
<dbReference type="EMBL" id="KE145371">
    <property type="protein sequence ID" value="EPE25282.1"/>
    <property type="molecule type" value="Genomic_DNA"/>
</dbReference>
<keyword evidence="8" id="KW-1185">Reference proteome</keyword>
<keyword evidence="4 6" id="KW-1133">Transmembrane helix</keyword>
<dbReference type="eggNOG" id="KOG1944">
    <property type="taxonomic scope" value="Eukaryota"/>
</dbReference>
<reference evidence="7 8" key="1">
    <citation type="journal article" date="2013" name="BMC Genomics">
        <title>Genomics-driven discovery of the pneumocandin biosynthetic gene cluster in the fungus Glarea lozoyensis.</title>
        <authorList>
            <person name="Chen L."/>
            <person name="Yue Q."/>
            <person name="Zhang X."/>
            <person name="Xiang M."/>
            <person name="Wang C."/>
            <person name="Li S."/>
            <person name="Che Y."/>
            <person name="Ortiz-Lopez F.J."/>
            <person name="Bills G.F."/>
            <person name="Liu X."/>
            <person name="An Z."/>
        </authorList>
    </citation>
    <scope>NUCLEOTIDE SEQUENCE [LARGE SCALE GENOMIC DNA]</scope>
    <source>
        <strain evidence="8">ATCC 20868 / MF5171</strain>
    </source>
</reference>
<evidence type="ECO:0000256" key="2">
    <source>
        <dbReference type="ARBA" id="ARBA00006824"/>
    </source>
</evidence>
<dbReference type="GeneID" id="19460252"/>
<dbReference type="InterPro" id="IPR029044">
    <property type="entry name" value="Nucleotide-diphossugar_trans"/>
</dbReference>
<sequence>MAKPTQQWAQIPGFYHFSKDFTFHTMARDDADPENMHAPNVNQILRSKRVRVVATALAVVFAISCVFRNRYEVRQYASFSSLSVPSTICVKESNVDWSRFAYTQYVTDETYLCNSVMLFEILNRLGSKADRLMMYPNTIDLSFESSGSKLLKKAQSEYAVKLMPVEIQHRNDADSTWADSYTKLLAFNQTQYDRVLSLDSDSTILQHMDELFLLPPAPVAMPRAYWLKDHFLSSQLALIQPSNNEFARVQEAILTASGGDFDMEIVNKLYGKDCMIIPHRPYTILTGEFRNNGSHRNYLGNEYETWDPETAIKEAKFLHFSDWPVPKPWYNASKSLIRDKQPVCKMSADSGVEDCRARDLWLGFYQDFKTRRQHVLLLEEAKAKTLIYFVFLVALDFAKTYAALALFEPTPHLALRESHSTSEVNSDETIVFDSIMLRWYQGKLASHPTLTQVVATTVLFGTGDILAQKFVEKKGVKDLELSRTARMAFYGGAIWRPAATRWFKFLQTRIKHKNKNIEMFTRVAIDQTLFAPMSLLVFFSSMSIMVGSSPSEKLEKSSVPTSSRPRSG</sequence>
<organism evidence="7 8">
    <name type="scientific">Glarea lozoyensis (strain ATCC 20868 / MF5171)</name>
    <dbReference type="NCBI Taxonomy" id="1116229"/>
    <lineage>
        <taxon>Eukaryota</taxon>
        <taxon>Fungi</taxon>
        <taxon>Dikarya</taxon>
        <taxon>Ascomycota</taxon>
        <taxon>Pezizomycotina</taxon>
        <taxon>Leotiomycetes</taxon>
        <taxon>Helotiales</taxon>
        <taxon>Helotiaceae</taxon>
        <taxon>Glarea</taxon>
    </lineage>
</organism>
<evidence type="ECO:0000256" key="4">
    <source>
        <dbReference type="ARBA" id="ARBA00022989"/>
    </source>
</evidence>
<keyword evidence="3 6" id="KW-0812">Transmembrane</keyword>
<dbReference type="HOGENOM" id="CLU_034860_1_1_1"/>
<dbReference type="PANTHER" id="PTHR11266">
    <property type="entry name" value="PEROXISOMAL MEMBRANE PROTEIN 2, PXMP2 MPV17"/>
    <property type="match status" value="1"/>
</dbReference>
<dbReference type="OrthoDB" id="2014201at2759"/>
<dbReference type="GO" id="GO:0016740">
    <property type="term" value="F:transferase activity"/>
    <property type="evidence" value="ECO:0007669"/>
    <property type="project" value="UniProtKB-KW"/>
</dbReference>
<dbReference type="InterPro" id="IPR007248">
    <property type="entry name" value="Mpv17_PMP22"/>
</dbReference>
<evidence type="ECO:0000256" key="5">
    <source>
        <dbReference type="ARBA" id="ARBA00023136"/>
    </source>
</evidence>
<protein>
    <submittedName>
        <fullName evidence="7">Nucleotide-diphospho-sugar transferase</fullName>
    </submittedName>
</protein>
<dbReference type="GO" id="GO:0016020">
    <property type="term" value="C:membrane"/>
    <property type="evidence" value="ECO:0007669"/>
    <property type="project" value="UniProtKB-SubCell"/>
</dbReference>
<keyword evidence="5 6" id="KW-0472">Membrane</keyword>